<dbReference type="OrthoDB" id="9917343at2"/>
<dbReference type="AlphaFoldDB" id="K9VPA1"/>
<proteinExistence type="predicted"/>
<protein>
    <submittedName>
        <fullName evidence="1">Uncharacterized protein</fullName>
    </submittedName>
</protein>
<keyword evidence="2" id="KW-1185">Reference proteome</keyword>
<dbReference type="EMBL" id="CP003614">
    <property type="protein sequence ID" value="AFZ09322.1"/>
    <property type="molecule type" value="Genomic_DNA"/>
</dbReference>
<reference evidence="1 2" key="1">
    <citation type="submission" date="2012-05" db="EMBL/GenBank/DDBJ databases">
        <title>Finished chromosome of genome of Oscillatoria sp. PCC 7112.</title>
        <authorList>
            <consortium name="US DOE Joint Genome Institute"/>
            <person name="Gugger M."/>
            <person name="Coursin T."/>
            <person name="Rippka R."/>
            <person name="Tandeau De Marsac N."/>
            <person name="Huntemann M."/>
            <person name="Wei C.-L."/>
            <person name="Han J."/>
            <person name="Detter J.C."/>
            <person name="Han C."/>
            <person name="Tapia R."/>
            <person name="Davenport K."/>
            <person name="Daligault H."/>
            <person name="Erkkila T."/>
            <person name="Gu W."/>
            <person name="Munk A.C.C."/>
            <person name="Teshima H."/>
            <person name="Xu Y."/>
            <person name="Chain P."/>
            <person name="Chen A."/>
            <person name="Krypides N."/>
            <person name="Mavromatis K."/>
            <person name="Markowitz V."/>
            <person name="Szeto E."/>
            <person name="Ivanova N."/>
            <person name="Mikhailova N."/>
            <person name="Ovchinnikova G."/>
            <person name="Pagani I."/>
            <person name="Pati A."/>
            <person name="Goodwin L."/>
            <person name="Peters L."/>
            <person name="Pitluck S."/>
            <person name="Woyke T."/>
            <person name="Kerfeld C."/>
        </authorList>
    </citation>
    <scope>NUCLEOTIDE SEQUENCE [LARGE SCALE GENOMIC DNA]</scope>
    <source>
        <strain evidence="1 2">PCC 7112</strain>
    </source>
</reference>
<sequence>MSAGFEVEMVLVGKVLLITRNLPLATEFLTTATVILARSGALGTLAIEMNAVSILDSLYTLILL</sequence>
<name>K9VPA1_9CYAN</name>
<dbReference type="eggNOG" id="ENOG5034493">
    <property type="taxonomic scope" value="Bacteria"/>
</dbReference>
<evidence type="ECO:0000313" key="1">
    <source>
        <dbReference type="EMBL" id="AFZ09322.1"/>
    </source>
</evidence>
<dbReference type="KEGG" id="oni:Osc7112_5058"/>
<dbReference type="HOGENOM" id="CLU_2863506_0_0_3"/>
<accession>K9VPA1</accession>
<gene>
    <name evidence="1" type="ORF">Osc7112_5058</name>
</gene>
<organism evidence="1 2">
    <name type="scientific">Phormidium nigroviride PCC 7112</name>
    <dbReference type="NCBI Taxonomy" id="179408"/>
    <lineage>
        <taxon>Bacteria</taxon>
        <taxon>Bacillati</taxon>
        <taxon>Cyanobacteriota</taxon>
        <taxon>Cyanophyceae</taxon>
        <taxon>Oscillatoriophycideae</taxon>
        <taxon>Oscillatoriales</taxon>
        <taxon>Oscillatoriaceae</taxon>
        <taxon>Phormidium</taxon>
    </lineage>
</organism>
<evidence type="ECO:0000313" key="2">
    <source>
        <dbReference type="Proteomes" id="UP000010478"/>
    </source>
</evidence>
<dbReference type="Proteomes" id="UP000010478">
    <property type="component" value="Chromosome"/>
</dbReference>